<name>X6MS46_RETFI</name>
<accession>X6MS46</accession>
<keyword evidence="2" id="KW-1185">Reference proteome</keyword>
<reference evidence="1 2" key="1">
    <citation type="journal article" date="2013" name="Curr. Biol.">
        <title>The Genome of the Foraminiferan Reticulomyxa filosa.</title>
        <authorList>
            <person name="Glockner G."/>
            <person name="Hulsmann N."/>
            <person name="Schleicher M."/>
            <person name="Noegel A.A."/>
            <person name="Eichinger L."/>
            <person name="Gallinger C."/>
            <person name="Pawlowski J."/>
            <person name="Sierra R."/>
            <person name="Euteneuer U."/>
            <person name="Pillet L."/>
            <person name="Moustafa A."/>
            <person name="Platzer M."/>
            <person name="Groth M."/>
            <person name="Szafranski K."/>
            <person name="Schliwa M."/>
        </authorList>
    </citation>
    <scope>NUCLEOTIDE SEQUENCE [LARGE SCALE GENOMIC DNA]</scope>
</reference>
<feature type="non-terminal residue" evidence="1">
    <location>
        <position position="1064"/>
    </location>
</feature>
<organism evidence="1 2">
    <name type="scientific">Reticulomyxa filosa</name>
    <dbReference type="NCBI Taxonomy" id="46433"/>
    <lineage>
        <taxon>Eukaryota</taxon>
        <taxon>Sar</taxon>
        <taxon>Rhizaria</taxon>
        <taxon>Retaria</taxon>
        <taxon>Foraminifera</taxon>
        <taxon>Monothalamids</taxon>
        <taxon>Reticulomyxidae</taxon>
        <taxon>Reticulomyxa</taxon>
    </lineage>
</organism>
<comment type="caution">
    <text evidence="1">The sequence shown here is derived from an EMBL/GenBank/DDBJ whole genome shotgun (WGS) entry which is preliminary data.</text>
</comment>
<evidence type="ECO:0000313" key="2">
    <source>
        <dbReference type="Proteomes" id="UP000023152"/>
    </source>
</evidence>
<protein>
    <submittedName>
        <fullName evidence="1">Uncharacterized protein</fullName>
    </submittedName>
</protein>
<dbReference type="EMBL" id="ASPP01018723">
    <property type="protein sequence ID" value="ETO15885.1"/>
    <property type="molecule type" value="Genomic_DNA"/>
</dbReference>
<dbReference type="AlphaFoldDB" id="X6MS46"/>
<dbReference type="Proteomes" id="UP000023152">
    <property type="component" value="Unassembled WGS sequence"/>
</dbReference>
<proteinExistence type="predicted"/>
<gene>
    <name evidence="1" type="ORF">RFI_21479</name>
</gene>
<evidence type="ECO:0000313" key="1">
    <source>
        <dbReference type="EMBL" id="ETO15885.1"/>
    </source>
</evidence>
<sequence>MKKGTIVTSQQKDAKNQMLIVTTNDTERNIPLEWGHCTTKIESFKKVSEFEKEVKEFFNNKQVKDDVLILQCHYPSKTKNLLDQVMSILQVEHHLFYKVAANHCANKLIVLLIHTNRESPFPLIFTRKWRLVYVDYLLSTKPISLQKDLKKPVAEVISGDSKPNLTDCASRAFGKLHFPRSMNSLEEKKKLSKLFSKDKPNKCGAILEQRLMSILSEAMRHRSVEDILFELAPQEESKEMEGSFFEKHQNILDTLLILAFVNVLLVVYQNGGFKVLPSICFSFTKKKKKNKSIYEMDFKERNNEEYQQLFEMALSNSELVPMKTPIITANQLLLVAIEPQLHVVRARTKSLFPFSYCIHEWCQQQFSSNKELPFVEIAHRVTILEQVPIGNGKDSLKQWESICSEKANGIYAMDLIRKYFSQSLRKSEQRRILRDILVAMAQLSSGKISIVAIEVVMHYLHQLISYYAQMIDTYFLFCKELKQINDYNGGDANNAGQWLVDVTQHLWSSIPLTEALPHTGHLFFPQSTSFLVNCMQTQLLPQLSDDDHARLINQLLQSARQLELRHLGVQYLKMIDFIGEKEHFTDFKQGLLENGQCVRNIISSYSSNRNISDGEYPMFVRDLLAVIKRVESICKDTKQQHTYTTLLRSLYNENKESVILQMQLLRDMCIHQCVNNDTLSLQSKDAVLLNRCLEKILLEENANANNALITNWAQWCCEQGHDKFELVIRISQLKTDLSKLIWNLTNTDICMSKVEQGDSAYNLIKQMGELLSSVLIPNSLYEHMLHVWFLKQLYVCKGIHWIEILFTQPAIRQAMLLFDKTKSTNIFAALAPRPLYCDFYNPLVGVYGPHSMDKIQSILMNGKDFLNLKNLCPVLVDSLSLVNLCGFTYTEAQLKNLRTMIQAQDMIGLFKKKVFEQIFNYLTSRATKSRFYWKSMRHTLDPIVARLCFHFFSIQQQLKYNPFRLLFEDSELFLSQGASSSSSLSPTKEPVPYYCANRHPLLLEDVPLSLCKEATCQMDGCGAKVCIPSSFSSKTPSKVGEESKSIWFVLERYYTSPKRTEPET</sequence>